<dbReference type="Gene3D" id="3.30.450.180">
    <property type="match status" value="1"/>
</dbReference>
<dbReference type="SUPFAM" id="SSF47413">
    <property type="entry name" value="lambda repressor-like DNA-binding domains"/>
    <property type="match status" value="1"/>
</dbReference>
<dbReference type="PANTHER" id="PTHR35010:SF2">
    <property type="entry name" value="BLL4672 PROTEIN"/>
    <property type="match status" value="1"/>
</dbReference>
<dbReference type="SMART" id="SM00530">
    <property type="entry name" value="HTH_XRE"/>
    <property type="match status" value="1"/>
</dbReference>
<dbReference type="RefSeq" id="WP_190026021.1">
    <property type="nucleotide sequence ID" value="NZ_BMUU01000001.1"/>
</dbReference>
<organism evidence="2 3">
    <name type="scientific">Streptomyces xanthochromogenes</name>
    <dbReference type="NCBI Taxonomy" id="67384"/>
    <lineage>
        <taxon>Bacteria</taxon>
        <taxon>Bacillati</taxon>
        <taxon>Actinomycetota</taxon>
        <taxon>Actinomycetes</taxon>
        <taxon>Kitasatosporales</taxon>
        <taxon>Streptomycetaceae</taxon>
        <taxon>Streptomyces</taxon>
    </lineage>
</organism>
<evidence type="ECO:0000259" key="1">
    <source>
        <dbReference type="PROSITE" id="PS50943"/>
    </source>
</evidence>
<accession>A0ABQ2ZGZ1</accession>
<dbReference type="PROSITE" id="PS50943">
    <property type="entry name" value="HTH_CROC1"/>
    <property type="match status" value="1"/>
</dbReference>
<protein>
    <submittedName>
        <fullName evidence="2">Transcriptional regulator</fullName>
    </submittedName>
</protein>
<dbReference type="Gene3D" id="1.10.260.40">
    <property type="entry name" value="lambda repressor-like DNA-binding domains"/>
    <property type="match status" value="1"/>
</dbReference>
<dbReference type="PANTHER" id="PTHR35010">
    <property type="entry name" value="BLL4672 PROTEIN-RELATED"/>
    <property type="match status" value="1"/>
</dbReference>
<dbReference type="Pfam" id="PF17765">
    <property type="entry name" value="MLTR_LBD"/>
    <property type="match status" value="1"/>
</dbReference>
<dbReference type="GeneID" id="96288540"/>
<dbReference type="Proteomes" id="UP000600946">
    <property type="component" value="Unassembled WGS sequence"/>
</dbReference>
<reference evidence="3" key="1">
    <citation type="journal article" date="2019" name="Int. J. Syst. Evol. Microbiol.">
        <title>The Global Catalogue of Microorganisms (GCM) 10K type strain sequencing project: providing services to taxonomists for standard genome sequencing and annotation.</title>
        <authorList>
            <consortium name="The Broad Institute Genomics Platform"/>
            <consortium name="The Broad Institute Genome Sequencing Center for Infectious Disease"/>
            <person name="Wu L."/>
            <person name="Ma J."/>
        </authorList>
    </citation>
    <scope>NUCLEOTIDE SEQUENCE [LARGE SCALE GENOMIC DNA]</scope>
    <source>
        <strain evidence="3">JCM 4594</strain>
    </source>
</reference>
<feature type="domain" description="HTH cro/C1-type" evidence="1">
    <location>
        <begin position="34"/>
        <end position="88"/>
    </location>
</feature>
<evidence type="ECO:0000313" key="3">
    <source>
        <dbReference type="Proteomes" id="UP000600946"/>
    </source>
</evidence>
<dbReference type="EMBL" id="BMUU01000001">
    <property type="protein sequence ID" value="GGY16196.1"/>
    <property type="molecule type" value="Genomic_DNA"/>
</dbReference>
<sequence length="276" mass="31010">MTTRTVDPTQEMAAFLRTRRERLDPADFALPVRQQARRTPGLRREEVAELAGVSIDYIVRLEQGRGLRPSANVVESLARALRLAPDERAYLFDLAQQRPRTPDATATAAPSVARLVADLSPLPAMLMNHRYDILAWNDPMARLLVDFSTLPPKQRNAMWLCLVHPRIRDLYLDRERVVREGVAHLRAAWAAHPQDGVLSDLIAEFIARDAEFARLWAVRDINGSGRGHKALRHPDIGVIAVDFEVLVPLQDPDQRLVIYRAADDASQSALDRLCGP</sequence>
<dbReference type="CDD" id="cd00093">
    <property type="entry name" value="HTH_XRE"/>
    <property type="match status" value="1"/>
</dbReference>
<gene>
    <name evidence="2" type="ORF">GCM10010326_05150</name>
</gene>
<keyword evidence="3" id="KW-1185">Reference proteome</keyword>
<comment type="caution">
    <text evidence="2">The sequence shown here is derived from an EMBL/GenBank/DDBJ whole genome shotgun (WGS) entry which is preliminary data.</text>
</comment>
<dbReference type="InterPro" id="IPR001387">
    <property type="entry name" value="Cro/C1-type_HTH"/>
</dbReference>
<name>A0ABQ2ZGZ1_9ACTN</name>
<dbReference type="Pfam" id="PF13560">
    <property type="entry name" value="HTH_31"/>
    <property type="match status" value="1"/>
</dbReference>
<proteinExistence type="predicted"/>
<dbReference type="InterPro" id="IPR041413">
    <property type="entry name" value="MLTR_LBD"/>
</dbReference>
<dbReference type="InterPro" id="IPR010982">
    <property type="entry name" value="Lambda_DNA-bd_dom_sf"/>
</dbReference>
<evidence type="ECO:0000313" key="2">
    <source>
        <dbReference type="EMBL" id="GGY16196.1"/>
    </source>
</evidence>